<organism evidence="9 10">
    <name type="scientific">Lentinula aciculospora</name>
    <dbReference type="NCBI Taxonomy" id="153920"/>
    <lineage>
        <taxon>Eukaryota</taxon>
        <taxon>Fungi</taxon>
        <taxon>Dikarya</taxon>
        <taxon>Basidiomycota</taxon>
        <taxon>Agaricomycotina</taxon>
        <taxon>Agaricomycetes</taxon>
        <taxon>Agaricomycetidae</taxon>
        <taxon>Agaricales</taxon>
        <taxon>Marasmiineae</taxon>
        <taxon>Omphalotaceae</taxon>
        <taxon>Lentinula</taxon>
    </lineage>
</organism>
<dbReference type="PROSITE" id="PS51405">
    <property type="entry name" value="HEME_HALOPEROXIDASE"/>
    <property type="match status" value="1"/>
</dbReference>
<dbReference type="AlphaFoldDB" id="A0A9W9DRY7"/>
<dbReference type="Proteomes" id="UP001150266">
    <property type="component" value="Unassembled WGS sequence"/>
</dbReference>
<reference evidence="9" key="1">
    <citation type="submission" date="2022-08" db="EMBL/GenBank/DDBJ databases">
        <title>A Global Phylogenomic Analysis of the Shiitake Genus Lentinula.</title>
        <authorList>
            <consortium name="DOE Joint Genome Institute"/>
            <person name="Sierra-Patev S."/>
            <person name="Min B."/>
            <person name="Naranjo-Ortiz M."/>
            <person name="Looney B."/>
            <person name="Konkel Z."/>
            <person name="Slot J.C."/>
            <person name="Sakamoto Y."/>
            <person name="Steenwyk J.L."/>
            <person name="Rokas A."/>
            <person name="Carro J."/>
            <person name="Camarero S."/>
            <person name="Ferreira P."/>
            <person name="Molpeceres G."/>
            <person name="Ruiz-Duenas F.J."/>
            <person name="Serrano A."/>
            <person name="Henrissat B."/>
            <person name="Drula E."/>
            <person name="Hughes K.W."/>
            <person name="Mata J.L."/>
            <person name="Ishikawa N.K."/>
            <person name="Vargas-Isla R."/>
            <person name="Ushijima S."/>
            <person name="Smith C.A."/>
            <person name="Ahrendt S."/>
            <person name="Andreopoulos W."/>
            <person name="He G."/>
            <person name="Labutti K."/>
            <person name="Lipzen A."/>
            <person name="Ng V."/>
            <person name="Riley R."/>
            <person name="Sandor L."/>
            <person name="Barry K."/>
            <person name="Martinez A.T."/>
            <person name="Xiao Y."/>
            <person name="Gibbons J.G."/>
            <person name="Terashima K."/>
            <person name="Grigoriev I.V."/>
            <person name="Hibbett D.S."/>
        </authorList>
    </citation>
    <scope>NUCLEOTIDE SEQUENCE</scope>
    <source>
        <strain evidence="9">JLM2183</strain>
    </source>
</reference>
<dbReference type="InterPro" id="IPR036851">
    <property type="entry name" value="Chloroperoxidase-like_sf"/>
</dbReference>
<dbReference type="PANTHER" id="PTHR33577">
    <property type="entry name" value="STERIGMATOCYSTIN BIOSYNTHESIS PEROXIDASE STCC-RELATED"/>
    <property type="match status" value="1"/>
</dbReference>
<feature type="domain" description="Heme haloperoxidase family profile" evidence="8">
    <location>
        <begin position="11"/>
        <end position="219"/>
    </location>
</feature>
<comment type="caution">
    <text evidence="9">The sequence shown here is derived from an EMBL/GenBank/DDBJ whole genome shotgun (WGS) entry which is preliminary data.</text>
</comment>
<keyword evidence="2" id="KW-0575">Peroxidase</keyword>
<dbReference type="GO" id="GO:0004601">
    <property type="term" value="F:peroxidase activity"/>
    <property type="evidence" value="ECO:0007669"/>
    <property type="project" value="UniProtKB-KW"/>
</dbReference>
<dbReference type="Pfam" id="PF01328">
    <property type="entry name" value="Peroxidase_2"/>
    <property type="match status" value="1"/>
</dbReference>
<protein>
    <submittedName>
        <fullName evidence="9">Chloroperoxidase</fullName>
    </submittedName>
</protein>
<evidence type="ECO:0000256" key="2">
    <source>
        <dbReference type="ARBA" id="ARBA00022559"/>
    </source>
</evidence>
<evidence type="ECO:0000313" key="10">
    <source>
        <dbReference type="Proteomes" id="UP001150266"/>
    </source>
</evidence>
<dbReference type="EMBL" id="JAOTPV010000004">
    <property type="protein sequence ID" value="KAJ4483602.1"/>
    <property type="molecule type" value="Genomic_DNA"/>
</dbReference>
<dbReference type="GO" id="GO:0046872">
    <property type="term" value="F:metal ion binding"/>
    <property type="evidence" value="ECO:0007669"/>
    <property type="project" value="UniProtKB-KW"/>
</dbReference>
<keyword evidence="3" id="KW-0349">Heme</keyword>
<keyword evidence="6" id="KW-0408">Iron</keyword>
<keyword evidence="4" id="KW-0479">Metal-binding</keyword>
<gene>
    <name evidence="9" type="ORF">J3R30DRAFT_3285481</name>
</gene>
<accession>A0A9W9DRY7</accession>
<sequence>MRGRPWISSDGKHAFIAPGPGDVRSPCPALNTLANHGYINRSGKWISASSMISSLTSIYHLSLPLATTLVAGGMFCCGGGIVQGISLDALAAHNKIEHDASLVHDDALPGAKFAPTQVNLTLVNDLLKTYPAGMGIDDFAEARLRRERLLLKEGRPQLNAIHEKIGQGEAALTWLLMKDATNVVKGETLQQFYGLEMFPEAYTIPTEEITFKKARNIRSKVKMLFEGSQS</sequence>
<comment type="cofactor">
    <cofactor evidence="1">
        <name>heme b</name>
        <dbReference type="ChEBI" id="CHEBI:60344"/>
    </cofactor>
</comment>
<dbReference type="Gene3D" id="1.10.489.10">
    <property type="entry name" value="Chloroperoxidase-like"/>
    <property type="match status" value="1"/>
</dbReference>
<comment type="similarity">
    <text evidence="7">Belongs to the chloroperoxidase family.</text>
</comment>
<evidence type="ECO:0000256" key="3">
    <source>
        <dbReference type="ARBA" id="ARBA00022617"/>
    </source>
</evidence>
<evidence type="ECO:0000313" key="9">
    <source>
        <dbReference type="EMBL" id="KAJ4483602.1"/>
    </source>
</evidence>
<evidence type="ECO:0000256" key="6">
    <source>
        <dbReference type="ARBA" id="ARBA00023004"/>
    </source>
</evidence>
<keyword evidence="5" id="KW-0560">Oxidoreductase</keyword>
<evidence type="ECO:0000259" key="8">
    <source>
        <dbReference type="PROSITE" id="PS51405"/>
    </source>
</evidence>
<dbReference type="PANTHER" id="PTHR33577:SF9">
    <property type="entry name" value="PEROXIDASE STCC"/>
    <property type="match status" value="1"/>
</dbReference>
<proteinExistence type="inferred from homology"/>
<keyword evidence="10" id="KW-1185">Reference proteome</keyword>
<dbReference type="InterPro" id="IPR000028">
    <property type="entry name" value="Chloroperoxidase"/>
</dbReference>
<evidence type="ECO:0000256" key="7">
    <source>
        <dbReference type="ARBA" id="ARBA00025795"/>
    </source>
</evidence>
<dbReference type="OrthoDB" id="407298at2759"/>
<evidence type="ECO:0000256" key="5">
    <source>
        <dbReference type="ARBA" id="ARBA00023002"/>
    </source>
</evidence>
<evidence type="ECO:0000256" key="1">
    <source>
        <dbReference type="ARBA" id="ARBA00001970"/>
    </source>
</evidence>
<evidence type="ECO:0000256" key="4">
    <source>
        <dbReference type="ARBA" id="ARBA00022723"/>
    </source>
</evidence>
<dbReference type="SUPFAM" id="SSF47571">
    <property type="entry name" value="Cloroperoxidase"/>
    <property type="match status" value="1"/>
</dbReference>
<name>A0A9W9DRY7_9AGAR</name>